<accession>A0AAN6D285</accession>
<feature type="region of interest" description="Disordered" evidence="1">
    <location>
        <begin position="1"/>
        <end position="92"/>
    </location>
</feature>
<gene>
    <name evidence="2" type="ORF">KL933_004673</name>
</gene>
<protein>
    <submittedName>
        <fullName evidence="2">Uncharacterized protein</fullName>
    </submittedName>
</protein>
<feature type="compositionally biased region" description="Basic and acidic residues" evidence="1">
    <location>
        <begin position="58"/>
        <end position="78"/>
    </location>
</feature>
<dbReference type="Proteomes" id="UP000738402">
    <property type="component" value="Unassembled WGS sequence"/>
</dbReference>
<evidence type="ECO:0000313" key="2">
    <source>
        <dbReference type="EMBL" id="KAG7724479.1"/>
    </source>
</evidence>
<evidence type="ECO:0000313" key="3">
    <source>
        <dbReference type="Proteomes" id="UP000738402"/>
    </source>
</evidence>
<organism evidence="2 3">
    <name type="scientific">Ogataea haglerorum</name>
    <dbReference type="NCBI Taxonomy" id="1937702"/>
    <lineage>
        <taxon>Eukaryota</taxon>
        <taxon>Fungi</taxon>
        <taxon>Dikarya</taxon>
        <taxon>Ascomycota</taxon>
        <taxon>Saccharomycotina</taxon>
        <taxon>Pichiomycetes</taxon>
        <taxon>Pichiales</taxon>
        <taxon>Pichiaceae</taxon>
        <taxon>Ogataea</taxon>
    </lineage>
</organism>
<evidence type="ECO:0000256" key="1">
    <source>
        <dbReference type="SAM" id="MobiDB-lite"/>
    </source>
</evidence>
<reference evidence="2" key="1">
    <citation type="journal article" date="2021" name="G3 (Bethesda)">
        <title>Genomic diversity, chromosomal rearrangements, and interspecies hybridization in the ogataea polymorpha species complex.</title>
        <authorList>
            <person name="Hanson S.J."/>
            <person name="Cinneide E.O."/>
            <person name="Salzberg L.I."/>
            <person name="Wolfe K.H."/>
            <person name="McGowan J."/>
            <person name="Fitzpatrick D.A."/>
            <person name="Matlin K."/>
        </authorList>
    </citation>
    <scope>NUCLEOTIDE SEQUENCE</scope>
    <source>
        <strain evidence="2">83-405-1</strain>
    </source>
</reference>
<proteinExistence type="predicted"/>
<dbReference type="AlphaFoldDB" id="A0AAN6D285"/>
<comment type="caution">
    <text evidence="2">The sequence shown here is derived from an EMBL/GenBank/DDBJ whole genome shotgun (WGS) entry which is preliminary data.</text>
</comment>
<sequence>MTSYQNGTAQIPGWNDCPDTVLNRSQTSLAARDPGLANDALRARAGVPPGQAGKGNRKRGEPDFCRRHGRPEPARRPETAGTEHIGVHDGQAKQQLVRLAQEGAGACQNMSRSWAFDELSGMQAIRHGEEVADEFSGPGYWSCSHGFV</sequence>
<name>A0AAN6D285_9ASCO</name>
<dbReference type="EMBL" id="JAHLUH010000016">
    <property type="protein sequence ID" value="KAG7724479.1"/>
    <property type="molecule type" value="Genomic_DNA"/>
</dbReference>